<dbReference type="PANTHER" id="PTHR30344:SF1">
    <property type="entry name" value="6-PHOSPHOGLUCONOLACTONASE"/>
    <property type="match status" value="1"/>
</dbReference>
<dbReference type="Pfam" id="PF10282">
    <property type="entry name" value="Lactonase"/>
    <property type="match status" value="1"/>
</dbReference>
<keyword evidence="4" id="KW-1185">Reference proteome</keyword>
<keyword evidence="2" id="KW-0313">Glucose metabolism</keyword>
<comment type="similarity">
    <text evidence="1">Belongs to the cycloisomerase 2 family.</text>
</comment>
<dbReference type="Gene3D" id="2.130.10.10">
    <property type="entry name" value="YVTN repeat-like/Quinoprotein amine dehydrogenase"/>
    <property type="match status" value="1"/>
</dbReference>
<evidence type="ECO:0000313" key="4">
    <source>
        <dbReference type="Proteomes" id="UP001448498"/>
    </source>
</evidence>
<dbReference type="SUPFAM" id="SSF51004">
    <property type="entry name" value="C-terminal (heme d1) domain of cytochrome cd1-nitrite reductase"/>
    <property type="match status" value="1"/>
</dbReference>
<dbReference type="InterPro" id="IPR050282">
    <property type="entry name" value="Cycloisomerase_2"/>
</dbReference>
<proteinExistence type="inferred from homology"/>
<name>A0ABZ3DV01_9BURK</name>
<sequence>MERTFAFVGCRTTRARNAEGTGISVYEISPSGSWQHLQTLEPLVNPSFLALNRAQDRLYAVHGDENEVSSYRFDSNSGRLSALNVRSGVGRNPVHLAFSRDGSSLVIAGYATGSLTRVPIASDGSLDSPSLPVVLEGRSGPHRVEQVSSHPHQVPRYSTRMTDSDWYIVPDKGLDTVFAVRWLPDGSSVIKYARAREGAGPRHAVFHHEQPYVYVVNELDSTLTTWSFDASTGDLTAVNTVSVIPEDYHDWTRAAGIAIAADGRTLYVTNRGHDTIATLRLDSVTCLPTDVAWTPTGGLFPRFLCLGPDDKTLYVANENSHSIVQFTLESSSGLPIATGRRVETGSPVCIVFARFGV</sequence>
<dbReference type="EMBL" id="CP109823">
    <property type="protein sequence ID" value="XAE52999.1"/>
    <property type="molecule type" value="Genomic_DNA"/>
</dbReference>
<keyword evidence="2" id="KW-0119">Carbohydrate metabolism</keyword>
<accession>A0ABZ3DV01</accession>
<dbReference type="Proteomes" id="UP001448498">
    <property type="component" value="Chromosome 2"/>
</dbReference>
<evidence type="ECO:0000256" key="2">
    <source>
        <dbReference type="ARBA" id="ARBA00022526"/>
    </source>
</evidence>
<dbReference type="InterPro" id="IPR015943">
    <property type="entry name" value="WD40/YVTN_repeat-like_dom_sf"/>
</dbReference>
<organism evidence="3 4">
    <name type="scientific">Burkholderia arboris</name>
    <dbReference type="NCBI Taxonomy" id="488730"/>
    <lineage>
        <taxon>Bacteria</taxon>
        <taxon>Pseudomonadati</taxon>
        <taxon>Pseudomonadota</taxon>
        <taxon>Betaproteobacteria</taxon>
        <taxon>Burkholderiales</taxon>
        <taxon>Burkholderiaceae</taxon>
        <taxon>Burkholderia</taxon>
        <taxon>Burkholderia cepacia complex</taxon>
    </lineage>
</organism>
<gene>
    <name evidence="3" type="ORF">OHZ10_36240</name>
</gene>
<dbReference type="InterPro" id="IPR011048">
    <property type="entry name" value="Haem_d1_sf"/>
</dbReference>
<evidence type="ECO:0000256" key="1">
    <source>
        <dbReference type="ARBA" id="ARBA00005564"/>
    </source>
</evidence>
<dbReference type="PANTHER" id="PTHR30344">
    <property type="entry name" value="6-PHOSPHOGLUCONOLACTONASE-RELATED"/>
    <property type="match status" value="1"/>
</dbReference>
<dbReference type="InterPro" id="IPR019405">
    <property type="entry name" value="Lactonase_7-beta_prop"/>
</dbReference>
<reference evidence="3 4" key="1">
    <citation type="submission" date="2022-10" db="EMBL/GenBank/DDBJ databases">
        <title>Genomic of Burkholderia cepacia PN-1.</title>
        <authorList>
            <person name="Yang Y."/>
            <person name="Guan H."/>
            <person name="Huang J."/>
        </authorList>
    </citation>
    <scope>NUCLEOTIDE SEQUENCE [LARGE SCALE GENOMIC DNA]</scope>
    <source>
        <strain evidence="3 4">PN-1</strain>
    </source>
</reference>
<protein>
    <submittedName>
        <fullName evidence="3">Lactonase family protein</fullName>
    </submittedName>
</protein>
<dbReference type="RefSeq" id="WP_342706096.1">
    <property type="nucleotide sequence ID" value="NZ_CP109823.1"/>
</dbReference>
<evidence type="ECO:0000313" key="3">
    <source>
        <dbReference type="EMBL" id="XAE52999.1"/>
    </source>
</evidence>